<keyword evidence="9" id="KW-0966">Cell projection</keyword>
<evidence type="ECO:0000256" key="2">
    <source>
        <dbReference type="ARBA" id="ARBA00004117"/>
    </source>
</evidence>
<comment type="function">
    <text evidence="1 8">Assembles around the rod to form the L-ring and probably protects the motor/basal body from shearing forces during rotation.</text>
</comment>
<sequence>MQYKLIKLLSIIFWILLLFPIKSNSDSRIKDIVNFEGIRDNVLVGYGLVTGLDGTGDNLKNSNFTHKGLVNLLEKLGINTRGENLKTKNVAAVMVTANLPGFSRTGNRISINLSKLGDAKSLKGGTLLATPLMGIDGKIYAVAQGQVGIGKLSDSRQDTFKPILTSGYIINGASVEREIDFDLNSLQHVNISLNNPDLTTARAIANAINSYLSSNLAISRDPGTVTLQIPNEYKSNVVGLLADIENIVISPDTIAKIIIDEATGTIVIGKHVKISKVAIAQKNLIVKVSPIKEFELESNILSNKNDPEEQSEPGTALKILKPTANLADLVSGLNSLGVKTQDLITILKSIQEAGALQGEISIK</sequence>
<gene>
    <name evidence="8" type="primary">flgI</name>
    <name evidence="9" type="ORF">EIC27_04785</name>
</gene>
<dbReference type="PRINTS" id="PR01010">
    <property type="entry name" value="FLGPRINGFLGI"/>
</dbReference>
<dbReference type="Proteomes" id="UP000279470">
    <property type="component" value="Unassembled WGS sequence"/>
</dbReference>
<evidence type="ECO:0000256" key="7">
    <source>
        <dbReference type="ARBA" id="ARBA00032344"/>
    </source>
</evidence>
<comment type="caution">
    <text evidence="9">The sequence shown here is derived from an EMBL/GenBank/DDBJ whole genome shotgun (WGS) entry which is preliminary data.</text>
</comment>
<dbReference type="RefSeq" id="WP_126044980.1">
    <property type="nucleotide sequence ID" value="NZ_RXFM01000065.1"/>
</dbReference>
<evidence type="ECO:0000313" key="10">
    <source>
        <dbReference type="Proteomes" id="UP000279470"/>
    </source>
</evidence>
<organism evidence="9 10">
    <name type="scientific">Candidatus Aquarickettsia rohweri</name>
    <dbReference type="NCBI Taxonomy" id="2602574"/>
    <lineage>
        <taxon>Bacteria</taxon>
        <taxon>Pseudomonadati</taxon>
        <taxon>Pseudomonadota</taxon>
        <taxon>Alphaproteobacteria</taxon>
        <taxon>Rickettsiales</taxon>
        <taxon>Candidatus Midichloriaceae</taxon>
        <taxon>Candidatus Aquarickettsia</taxon>
    </lineage>
</organism>
<evidence type="ECO:0000256" key="4">
    <source>
        <dbReference type="ARBA" id="ARBA00022729"/>
    </source>
</evidence>
<evidence type="ECO:0000313" key="9">
    <source>
        <dbReference type="EMBL" id="RST64416.1"/>
    </source>
</evidence>
<keyword evidence="5" id="KW-0574">Periplasm</keyword>
<dbReference type="PANTHER" id="PTHR30381">
    <property type="entry name" value="FLAGELLAR P-RING PERIPLASMIC PROTEIN FLGI"/>
    <property type="match status" value="1"/>
</dbReference>
<protein>
    <recommendedName>
        <fullName evidence="3 8">Flagellar P-ring protein</fullName>
    </recommendedName>
    <alternativeName>
        <fullName evidence="7 8">Basal body P-ring protein</fullName>
    </alternativeName>
</protein>
<keyword evidence="4" id="KW-0732">Signal</keyword>
<keyword evidence="10" id="KW-1185">Reference proteome</keyword>
<comment type="subunit">
    <text evidence="8">The basal body constitutes a major portion of the flagellar organelle and consists of four rings (L,P,S, and M) mounted on a central rod.</text>
</comment>
<dbReference type="GO" id="GO:0071973">
    <property type="term" value="P:bacterial-type flagellum-dependent cell motility"/>
    <property type="evidence" value="ECO:0007669"/>
    <property type="project" value="InterPro"/>
</dbReference>
<dbReference type="OrthoDB" id="9786431at2"/>
<accession>A0A429XG75</accession>
<evidence type="ECO:0000256" key="8">
    <source>
        <dbReference type="HAMAP-Rule" id="MF_00416"/>
    </source>
</evidence>
<keyword evidence="9" id="KW-0282">Flagellum</keyword>
<dbReference type="PANTHER" id="PTHR30381:SF0">
    <property type="entry name" value="FLAGELLAR P-RING PROTEIN"/>
    <property type="match status" value="1"/>
</dbReference>
<evidence type="ECO:0000256" key="1">
    <source>
        <dbReference type="ARBA" id="ARBA00002591"/>
    </source>
</evidence>
<evidence type="ECO:0000256" key="5">
    <source>
        <dbReference type="ARBA" id="ARBA00022764"/>
    </source>
</evidence>
<reference evidence="10" key="1">
    <citation type="submission" date="2018-11" db="EMBL/GenBank/DDBJ databases">
        <title>Phylogenetic, genomic, and biogeographic characterization of a novel and ubiquitous marine invertebrate-associated Rickettsiales parasite, Candidatus Marinoinvertebrata rohwerii, gen. nov., sp. nov.</title>
        <authorList>
            <person name="Klinges J.G."/>
            <person name="Rosales S.M."/>
            <person name="Mcminds R."/>
            <person name="Shaver E.C."/>
            <person name="Shantz A."/>
            <person name="Peters E.C."/>
            <person name="Burkepile D.E."/>
            <person name="Silliman B.R."/>
            <person name="Vega Thurber R.L."/>
        </authorList>
    </citation>
    <scope>NUCLEOTIDE SEQUENCE [LARGE SCALE GENOMIC DNA]</scope>
    <source>
        <strain evidence="10">a_cerv_44</strain>
    </source>
</reference>
<dbReference type="GO" id="GO:0009428">
    <property type="term" value="C:bacterial-type flagellum basal body, distal rod, P ring"/>
    <property type="evidence" value="ECO:0007669"/>
    <property type="project" value="InterPro"/>
</dbReference>
<name>A0A429XG75_9RICK</name>
<dbReference type="NCBIfam" id="NF003676">
    <property type="entry name" value="PRK05303.1"/>
    <property type="match status" value="1"/>
</dbReference>
<dbReference type="HAMAP" id="MF_00416">
    <property type="entry name" value="FlgI"/>
    <property type="match status" value="1"/>
</dbReference>
<keyword evidence="9" id="KW-0969">Cilium</keyword>
<evidence type="ECO:0000256" key="3">
    <source>
        <dbReference type="ARBA" id="ARBA00019515"/>
    </source>
</evidence>
<dbReference type="Pfam" id="PF02119">
    <property type="entry name" value="FlgI"/>
    <property type="match status" value="1"/>
</dbReference>
<dbReference type="EMBL" id="RXFM01000065">
    <property type="protein sequence ID" value="RST64416.1"/>
    <property type="molecule type" value="Genomic_DNA"/>
</dbReference>
<comment type="subcellular location">
    <subcellularLocation>
        <location evidence="2 8">Bacterial flagellum basal body</location>
    </subcellularLocation>
</comment>
<dbReference type="GO" id="GO:0030288">
    <property type="term" value="C:outer membrane-bounded periplasmic space"/>
    <property type="evidence" value="ECO:0007669"/>
    <property type="project" value="InterPro"/>
</dbReference>
<dbReference type="AlphaFoldDB" id="A0A429XG75"/>
<evidence type="ECO:0000256" key="6">
    <source>
        <dbReference type="ARBA" id="ARBA00023143"/>
    </source>
</evidence>
<comment type="similarity">
    <text evidence="8">Belongs to the FlgI family.</text>
</comment>
<dbReference type="InterPro" id="IPR001782">
    <property type="entry name" value="Flag_FlgI"/>
</dbReference>
<dbReference type="GO" id="GO:0005198">
    <property type="term" value="F:structural molecule activity"/>
    <property type="evidence" value="ECO:0007669"/>
    <property type="project" value="InterPro"/>
</dbReference>
<keyword evidence="6 8" id="KW-0975">Bacterial flagellum</keyword>
<proteinExistence type="inferred from homology"/>